<evidence type="ECO:0000256" key="1">
    <source>
        <dbReference type="ARBA" id="ARBA00022448"/>
    </source>
</evidence>
<keyword evidence="8" id="KW-1003">Cell membrane</keyword>
<dbReference type="PANTHER" id="PTHR43034">
    <property type="entry name" value="ION-TRANSLOCATING OXIDOREDUCTASE COMPLEX SUBUNIT C"/>
    <property type="match status" value="1"/>
</dbReference>
<dbReference type="InterPro" id="IPR019554">
    <property type="entry name" value="Soluble_ligand-bd"/>
</dbReference>
<dbReference type="SUPFAM" id="SSF142019">
    <property type="entry name" value="Nqo1 FMN-binding domain-like"/>
    <property type="match status" value="1"/>
</dbReference>
<reference evidence="10 11" key="2">
    <citation type="submission" date="2024-03" db="EMBL/GenBank/DDBJ databases">
        <title>The Genome Sequence of Enterococcus sp. DIV2402.</title>
        <authorList>
            <consortium name="The Broad Institute Genomics Platform"/>
            <consortium name="The Broad Institute Microbial Omics Core"/>
            <consortium name="The Broad Institute Genomic Center for Infectious Diseases"/>
            <person name="Earl A."/>
            <person name="Manson A."/>
            <person name="Gilmore M."/>
            <person name="Schwartman J."/>
            <person name="Shea T."/>
            <person name="Abouelleil A."/>
            <person name="Cao P."/>
            <person name="Chapman S."/>
            <person name="Cusick C."/>
            <person name="Young S."/>
            <person name="Neafsey D."/>
            <person name="Nusbaum C."/>
            <person name="Birren B."/>
        </authorList>
    </citation>
    <scope>NUCLEOTIDE SEQUENCE [LARGE SCALE GENOMIC DNA]</scope>
    <source>
        <strain evidence="10 11">DIV2402</strain>
    </source>
</reference>
<keyword evidence="7 8" id="KW-0411">Iron-sulfur</keyword>
<proteinExistence type="inferred from homology"/>
<feature type="binding site" evidence="8">
    <location>
        <position position="411"/>
    </location>
    <ligand>
        <name>[4Fe-4S] cluster</name>
        <dbReference type="ChEBI" id="CHEBI:49883"/>
        <label>2</label>
    </ligand>
</feature>
<dbReference type="NCBIfam" id="TIGR01945">
    <property type="entry name" value="rnfC"/>
    <property type="match status" value="1"/>
</dbReference>
<keyword evidence="4 8" id="KW-0677">Repeat</keyword>
<evidence type="ECO:0000256" key="8">
    <source>
        <dbReference type="HAMAP-Rule" id="MF_00461"/>
    </source>
</evidence>
<keyword evidence="5 8" id="KW-0249">Electron transport</keyword>
<dbReference type="InterPro" id="IPR037225">
    <property type="entry name" value="Nuo51_FMN-bd_sf"/>
</dbReference>
<dbReference type="PROSITE" id="PS00198">
    <property type="entry name" value="4FE4S_FER_1"/>
    <property type="match status" value="2"/>
</dbReference>
<accession>A0ABZ2SUK2</accession>
<comment type="subunit">
    <text evidence="8">The complex is composed of six subunits: RnfA, RnfB, RnfC, RnfD, RnfE and RnfG.</text>
</comment>
<dbReference type="Pfam" id="PF13187">
    <property type="entry name" value="Fer4_9"/>
    <property type="match status" value="1"/>
</dbReference>
<keyword evidence="8" id="KW-1278">Translocase</keyword>
<feature type="binding site" evidence="8">
    <location>
        <position position="414"/>
    </location>
    <ligand>
        <name>[4Fe-4S] cluster</name>
        <dbReference type="ChEBI" id="CHEBI:49883"/>
        <label>2</label>
    </ligand>
</feature>
<feature type="domain" description="4Fe-4S ferredoxin-type" evidence="9">
    <location>
        <begin position="399"/>
        <end position="429"/>
    </location>
</feature>
<feature type="binding site" evidence="8">
    <location>
        <position position="369"/>
    </location>
    <ligand>
        <name>[4Fe-4S] cluster</name>
        <dbReference type="ChEBI" id="CHEBI:49883"/>
        <label>1</label>
    </ligand>
</feature>
<organism evidence="10 11">
    <name type="scientific">Candidatus Enterococcus lowellii</name>
    <dbReference type="NCBI Taxonomy" id="2230877"/>
    <lineage>
        <taxon>Bacteria</taxon>
        <taxon>Bacillati</taxon>
        <taxon>Bacillota</taxon>
        <taxon>Bacilli</taxon>
        <taxon>Lactobacillales</taxon>
        <taxon>Enterococcaceae</taxon>
        <taxon>Enterococcus</taxon>
    </lineage>
</organism>
<evidence type="ECO:0000256" key="4">
    <source>
        <dbReference type="ARBA" id="ARBA00022737"/>
    </source>
</evidence>
<dbReference type="EMBL" id="CP147251">
    <property type="protein sequence ID" value="WYJ77599.1"/>
    <property type="molecule type" value="Genomic_DNA"/>
</dbReference>
<gene>
    <name evidence="8" type="primary">rnfC</name>
    <name evidence="10" type="ORF">DOK78_002237</name>
</gene>
<sequence length="446" mass="48444">MKKKVTGGFSLSPPLKALKKKLEIHQQTVSVFEPNMVFIPLSQHIGAPAQPIVNPGDYVKQGQVIGESDAFVSAKVHASVSGKVLDITEWPNQNNQTTQTIVIENDFNYDNDFLSTPFSWEEASNDLIKKKIQQAGIAGKGGATFPTHVKFAIDDTKKIDTLILNGAECEPFLSSDALLMEQAASKIIEGALIARKLLHDPLIIIGIEDDKPLAIAAMKKTTTSYPFIQVKVLPTVYPTGGEKQLVEVLLDREVPLGKLTADIGVVLMNVATSFALYEAVCWNKPLINRYTTVTGDVQQPQVIQSPIGTLAGELIDFAGGFQGAPSKVILGGPMMGRTVTTLRVPTTKGSNGILVFNEDNDWLFTENPCIRCNKCVEACPMRLMPLSIDQYFRAGDYDKCDELLAEACISCGACTFVCPARRNLAATITEAKNKVSALKKEALQNA</sequence>
<evidence type="ECO:0000313" key="10">
    <source>
        <dbReference type="EMBL" id="WYJ77599.1"/>
    </source>
</evidence>
<dbReference type="SUPFAM" id="SSF46548">
    <property type="entry name" value="alpha-helical ferredoxin"/>
    <property type="match status" value="1"/>
</dbReference>
<keyword evidence="6 8" id="KW-0408">Iron</keyword>
<feature type="binding site" evidence="8">
    <location>
        <position position="408"/>
    </location>
    <ligand>
        <name>[4Fe-4S] cluster</name>
        <dbReference type="ChEBI" id="CHEBI:49883"/>
        <label>2</label>
    </ligand>
</feature>
<keyword evidence="1 8" id="KW-0813">Transport</keyword>
<keyword evidence="11" id="KW-1185">Reference proteome</keyword>
<evidence type="ECO:0000256" key="6">
    <source>
        <dbReference type="ARBA" id="ARBA00023004"/>
    </source>
</evidence>
<dbReference type="InterPro" id="IPR017896">
    <property type="entry name" value="4Fe4S_Fe-S-bd"/>
</dbReference>
<dbReference type="Gene3D" id="3.30.70.20">
    <property type="match status" value="1"/>
</dbReference>
<dbReference type="InterPro" id="IPR010208">
    <property type="entry name" value="Ion_transpt_RnfC/RsxC"/>
</dbReference>
<evidence type="ECO:0000259" key="9">
    <source>
        <dbReference type="PROSITE" id="PS51379"/>
    </source>
</evidence>
<feature type="binding site" evidence="8">
    <location>
        <position position="375"/>
    </location>
    <ligand>
        <name>[4Fe-4S] cluster</name>
        <dbReference type="ChEBI" id="CHEBI:49883"/>
        <label>1</label>
    </ligand>
</feature>
<dbReference type="Proteomes" id="UP000664701">
    <property type="component" value="Chromosome"/>
</dbReference>
<dbReference type="Gene3D" id="3.10.20.600">
    <property type="match status" value="1"/>
</dbReference>
<name>A0ABZ2SUK2_9ENTE</name>
<keyword evidence="8" id="KW-0472">Membrane</keyword>
<dbReference type="RefSeq" id="WP_207940286.1">
    <property type="nucleotide sequence ID" value="NZ_CP147251.1"/>
</dbReference>
<comment type="function">
    <text evidence="8">Part of a membrane-bound complex that couples electron transfer with translocation of ions across the membrane.</text>
</comment>
<evidence type="ECO:0000256" key="7">
    <source>
        <dbReference type="ARBA" id="ARBA00023014"/>
    </source>
</evidence>
<protein>
    <recommendedName>
        <fullName evidence="8">Ion-translocating oxidoreductase complex subunit C</fullName>
        <ecNumber evidence="8">7.-.-.-</ecNumber>
    </recommendedName>
    <alternativeName>
        <fullName evidence="8">Rnf electron transport complex subunit C</fullName>
    </alternativeName>
</protein>
<dbReference type="Pfam" id="PF13375">
    <property type="entry name" value="RnfC_N"/>
    <property type="match status" value="1"/>
</dbReference>
<dbReference type="Gene3D" id="3.40.50.11540">
    <property type="entry name" value="NADH-ubiquinone oxidoreductase 51kDa subunit"/>
    <property type="match status" value="1"/>
</dbReference>
<dbReference type="Pfam" id="PF01512">
    <property type="entry name" value="Complex1_51K"/>
    <property type="match status" value="1"/>
</dbReference>
<dbReference type="PANTHER" id="PTHR43034:SF2">
    <property type="entry name" value="ION-TRANSLOCATING OXIDOREDUCTASE COMPLEX SUBUNIT C"/>
    <property type="match status" value="1"/>
</dbReference>
<dbReference type="InterPro" id="IPR017900">
    <property type="entry name" value="4Fe4S_Fe_S_CS"/>
</dbReference>
<reference evidence="10 11" key="1">
    <citation type="submission" date="2021-03" db="EMBL/GenBank/DDBJ databases">
        <authorList>
            <person name="Gilmore M.S."/>
            <person name="Schwartzman J."/>
            <person name="Van Tyne D."/>
            <person name="Martin M."/>
            <person name="Earl A.M."/>
            <person name="Manson A.L."/>
            <person name="Straub T."/>
            <person name="Salamzade R."/>
            <person name="Saavedra J."/>
            <person name="Lebreton F."/>
            <person name="Prichula J."/>
            <person name="Schaufler K."/>
            <person name="Gaca A."/>
            <person name="Sgardioli B."/>
            <person name="Wagenaar J."/>
            <person name="Strong T."/>
        </authorList>
    </citation>
    <scope>NUCLEOTIDE SEQUENCE [LARGE SCALE GENOMIC DNA]</scope>
    <source>
        <strain evidence="10 11">DIV2402</strain>
    </source>
</reference>
<feature type="binding site" evidence="8">
    <location>
        <position position="379"/>
    </location>
    <ligand>
        <name>[4Fe-4S] cluster</name>
        <dbReference type="ChEBI" id="CHEBI:49883"/>
        <label>2</label>
    </ligand>
</feature>
<feature type="domain" description="4Fe-4S ferredoxin-type" evidence="9">
    <location>
        <begin position="360"/>
        <end position="389"/>
    </location>
</feature>
<dbReference type="Pfam" id="PF10531">
    <property type="entry name" value="SLBB"/>
    <property type="match status" value="1"/>
</dbReference>
<dbReference type="EC" id="7.-.-.-" evidence="8"/>
<comment type="cofactor">
    <cofactor evidence="8">
        <name>[4Fe-4S] cluster</name>
        <dbReference type="ChEBI" id="CHEBI:49883"/>
    </cofactor>
    <text evidence="8">Binds 2 [4Fe-4S] clusters per subunit.</text>
</comment>
<evidence type="ECO:0000256" key="2">
    <source>
        <dbReference type="ARBA" id="ARBA00022485"/>
    </source>
</evidence>
<comment type="subcellular location">
    <subcellularLocation>
        <location evidence="8">Cell membrane</location>
        <topology evidence="8">Peripheral membrane protein</topology>
    </subcellularLocation>
</comment>
<keyword evidence="3 8" id="KW-0479">Metal-binding</keyword>
<dbReference type="InterPro" id="IPR026902">
    <property type="entry name" value="RnfC_N"/>
</dbReference>
<keyword evidence="2 8" id="KW-0004">4Fe-4S</keyword>
<evidence type="ECO:0000256" key="3">
    <source>
        <dbReference type="ARBA" id="ARBA00022723"/>
    </source>
</evidence>
<dbReference type="PROSITE" id="PS51379">
    <property type="entry name" value="4FE4S_FER_2"/>
    <property type="match status" value="2"/>
</dbReference>
<feature type="binding site" evidence="8">
    <location>
        <position position="372"/>
    </location>
    <ligand>
        <name>[4Fe-4S] cluster</name>
        <dbReference type="ChEBI" id="CHEBI:49883"/>
        <label>1</label>
    </ligand>
</feature>
<feature type="binding site" evidence="8">
    <location>
        <position position="418"/>
    </location>
    <ligand>
        <name>[4Fe-4S] cluster</name>
        <dbReference type="ChEBI" id="CHEBI:49883"/>
        <label>1</label>
    </ligand>
</feature>
<comment type="similarity">
    <text evidence="8">Belongs to the 4Fe4S bacterial-type ferredoxin family. RnfC subfamily.</text>
</comment>
<evidence type="ECO:0000313" key="11">
    <source>
        <dbReference type="Proteomes" id="UP000664701"/>
    </source>
</evidence>
<dbReference type="InterPro" id="IPR011538">
    <property type="entry name" value="Nuo51_FMN-bd"/>
</dbReference>
<dbReference type="HAMAP" id="MF_00461">
    <property type="entry name" value="RsxC_RnfC"/>
    <property type="match status" value="1"/>
</dbReference>
<dbReference type="NCBIfam" id="NF003454">
    <property type="entry name" value="PRK05035.1"/>
    <property type="match status" value="1"/>
</dbReference>
<evidence type="ECO:0000256" key="5">
    <source>
        <dbReference type="ARBA" id="ARBA00022982"/>
    </source>
</evidence>